<dbReference type="RefSeq" id="WP_158406714.1">
    <property type="nucleotide sequence ID" value="NZ_CP033454.1"/>
</dbReference>
<dbReference type="InterPro" id="IPR021387">
    <property type="entry name" value="DUF3023"/>
</dbReference>
<protein>
    <submittedName>
        <fullName evidence="2">DUF3023 domain-containing protein</fullName>
    </submittedName>
</protein>
<reference evidence="2 3" key="1">
    <citation type="submission" date="2018-10" db="EMBL/GenBank/DDBJ databases">
        <title>Propagation and draft genome sequences of three atypical Erhlichia ruminantium isolates.</title>
        <authorList>
            <person name="Liebenberg J."/>
            <person name="Steyn H."/>
            <person name="Josemans A."/>
            <person name="Zweygarth E."/>
        </authorList>
    </citation>
    <scope>NUCLEOTIDE SEQUENCE [LARGE SCALE GENOMIC DNA]</scope>
    <source>
        <strain evidence="2 3">Omatjenne</strain>
    </source>
</reference>
<dbReference type="Pfam" id="PF11224">
    <property type="entry name" value="DUF3023"/>
    <property type="match status" value="1"/>
</dbReference>
<evidence type="ECO:0000313" key="3">
    <source>
        <dbReference type="Proteomes" id="UP000422822"/>
    </source>
</evidence>
<dbReference type="Proteomes" id="UP000422822">
    <property type="component" value="Chromosome"/>
</dbReference>
<evidence type="ECO:0000256" key="1">
    <source>
        <dbReference type="SAM" id="MobiDB-lite"/>
    </source>
</evidence>
<sequence length="276" mass="31199">MLFKHNPENTEKIHNAVLSCLHEIKMYVYDISCIGNTQRNSVLNIIVSKDKGHDLCERKGRSLLHMKCAISPKRVMNTPSLMSLLKAILHNSIIRAIVDSYIIIPNMEMELYMLIEEHNLSMLTQKYLSPTRNIRHIGEIVLCKPSRVGNGLYNLDLDFDEEAALKKFGGLHDAKFTTLPSPFDASPQARKLFTSTDSYKRLSKKSDKNKTSSTNITMEEMTENIQIDSIEQGASGGTTSTTESPQPIPTSLLLVQNINYFTNIAHEIEHLCDKYP</sequence>
<organism evidence="2 3">
    <name type="scientific">Ehrlichia ruminantium</name>
    <name type="common">heartwater rickettsia</name>
    <name type="synonym">Cowdria ruminantium</name>
    <dbReference type="NCBI Taxonomy" id="779"/>
    <lineage>
        <taxon>Bacteria</taxon>
        <taxon>Pseudomonadati</taxon>
        <taxon>Pseudomonadota</taxon>
        <taxon>Alphaproteobacteria</taxon>
        <taxon>Rickettsiales</taxon>
        <taxon>Anaplasmataceae</taxon>
        <taxon>Ehrlichia</taxon>
    </lineage>
</organism>
<keyword evidence="3" id="KW-1185">Reference proteome</keyword>
<name>A0AAE6QAA0_EHRRU</name>
<accession>A0AAE6QAA0</accession>
<evidence type="ECO:0000313" key="2">
    <source>
        <dbReference type="EMBL" id="QGR03529.1"/>
    </source>
</evidence>
<dbReference type="EMBL" id="CP033455">
    <property type="protein sequence ID" value="QGR03529.1"/>
    <property type="molecule type" value="Genomic_DNA"/>
</dbReference>
<feature type="region of interest" description="Disordered" evidence="1">
    <location>
        <begin position="203"/>
        <end position="224"/>
    </location>
</feature>
<proteinExistence type="predicted"/>
<gene>
    <name evidence="2" type="ORF">EDL80_03040</name>
</gene>
<dbReference type="AlphaFoldDB" id="A0AAE6QAA0"/>